<protein>
    <submittedName>
        <fullName evidence="3">Zinc ribbon domain-containing protein</fullName>
    </submittedName>
</protein>
<proteinExistence type="predicted"/>
<dbReference type="NCBIfam" id="TIGR02605">
    <property type="entry name" value="CxxC_CxxC_SSSS"/>
    <property type="match status" value="1"/>
</dbReference>
<dbReference type="Proteomes" id="UP000664417">
    <property type="component" value="Unassembled WGS sequence"/>
</dbReference>
<evidence type="ECO:0000259" key="2">
    <source>
        <dbReference type="SMART" id="SM00834"/>
    </source>
</evidence>
<sequence>MPLYDYQCPVCEHEFETLQGINDEPLAVCPECGASELRKKVSAPAFTFKGGGWYKDLYGSSGGTKANSDSSTAPSGGDAAKSSGDSGGSSSSSTTKSDSSAKAG</sequence>
<gene>
    <name evidence="3" type="ORF">J3U88_31715</name>
</gene>
<dbReference type="RefSeq" id="WP_207863048.1">
    <property type="nucleotide sequence ID" value="NZ_JAFREP010000049.1"/>
</dbReference>
<evidence type="ECO:0000313" key="4">
    <source>
        <dbReference type="Proteomes" id="UP000664417"/>
    </source>
</evidence>
<feature type="domain" description="Putative regulatory protein FmdB zinc ribbon" evidence="2">
    <location>
        <begin position="1"/>
        <end position="42"/>
    </location>
</feature>
<feature type="region of interest" description="Disordered" evidence="1">
    <location>
        <begin position="62"/>
        <end position="104"/>
    </location>
</feature>
<accession>A0A8J7U8Y3</accession>
<dbReference type="PANTHER" id="PTHR34404:SF2">
    <property type="entry name" value="CONSERVED SERINE RICH PROTEIN"/>
    <property type="match status" value="1"/>
</dbReference>
<feature type="compositionally biased region" description="Polar residues" evidence="1">
    <location>
        <begin position="63"/>
        <end position="74"/>
    </location>
</feature>
<dbReference type="Pfam" id="PF09723">
    <property type="entry name" value="Zn_ribbon_8"/>
    <property type="match status" value="1"/>
</dbReference>
<keyword evidence="4" id="KW-1185">Reference proteome</keyword>
<dbReference type="EMBL" id="JAFREP010000049">
    <property type="protein sequence ID" value="MBO1323076.1"/>
    <property type="molecule type" value="Genomic_DNA"/>
</dbReference>
<dbReference type="PANTHER" id="PTHR34404">
    <property type="entry name" value="REGULATORY PROTEIN, FMDB FAMILY"/>
    <property type="match status" value="1"/>
</dbReference>
<dbReference type="InterPro" id="IPR013429">
    <property type="entry name" value="Regulatory_FmdB_Zinc_ribbon"/>
</dbReference>
<evidence type="ECO:0000256" key="1">
    <source>
        <dbReference type="SAM" id="MobiDB-lite"/>
    </source>
</evidence>
<dbReference type="AlphaFoldDB" id="A0A8J7U8Y3"/>
<reference evidence="3" key="1">
    <citation type="submission" date="2021-03" db="EMBL/GenBank/DDBJ databases">
        <authorList>
            <person name="Wang G."/>
        </authorList>
    </citation>
    <scope>NUCLEOTIDE SEQUENCE</scope>
    <source>
        <strain evidence="3">KCTC 12899</strain>
    </source>
</reference>
<comment type="caution">
    <text evidence="3">The sequence shown here is derived from an EMBL/GenBank/DDBJ whole genome shotgun (WGS) entry which is preliminary data.</text>
</comment>
<organism evidence="3 4">
    <name type="scientific">Acanthopleuribacter pedis</name>
    <dbReference type="NCBI Taxonomy" id="442870"/>
    <lineage>
        <taxon>Bacteria</taxon>
        <taxon>Pseudomonadati</taxon>
        <taxon>Acidobacteriota</taxon>
        <taxon>Holophagae</taxon>
        <taxon>Acanthopleuribacterales</taxon>
        <taxon>Acanthopleuribacteraceae</taxon>
        <taxon>Acanthopleuribacter</taxon>
    </lineage>
</organism>
<evidence type="ECO:0000313" key="3">
    <source>
        <dbReference type="EMBL" id="MBO1323076.1"/>
    </source>
</evidence>
<dbReference type="SMART" id="SM00834">
    <property type="entry name" value="CxxC_CXXC_SSSS"/>
    <property type="match status" value="1"/>
</dbReference>
<feature type="compositionally biased region" description="Low complexity" evidence="1">
    <location>
        <begin position="75"/>
        <end position="104"/>
    </location>
</feature>
<name>A0A8J7U8Y3_9BACT</name>